<sequence>MAEETNLPHCTRTGTGTGTGTGTVSLLRTQGLRWEQQPVALLRATEDGTAIVCETEAIAGGTFDAFREEIIVDLTFDVEGPCSVEGEVIDKEQRVRNHNDLIRERENF</sequence>
<accession>A0A218ZHY2</accession>
<evidence type="ECO:0000256" key="1">
    <source>
        <dbReference type="SAM" id="MobiDB-lite"/>
    </source>
</evidence>
<evidence type="ECO:0000313" key="2">
    <source>
        <dbReference type="EMBL" id="OWP07402.1"/>
    </source>
</evidence>
<dbReference type="AlphaFoldDB" id="A0A218ZHY2"/>
<feature type="region of interest" description="Disordered" evidence="1">
    <location>
        <begin position="1"/>
        <end position="22"/>
    </location>
</feature>
<gene>
    <name evidence="2" type="ORF">B2J93_6181</name>
</gene>
<dbReference type="InParanoid" id="A0A218ZHY2"/>
<dbReference type="Proteomes" id="UP000242519">
    <property type="component" value="Unassembled WGS sequence"/>
</dbReference>
<comment type="caution">
    <text evidence="2">The sequence shown here is derived from an EMBL/GenBank/DDBJ whole genome shotgun (WGS) entry which is preliminary data.</text>
</comment>
<proteinExistence type="predicted"/>
<keyword evidence="3" id="KW-1185">Reference proteome</keyword>
<evidence type="ECO:0000313" key="3">
    <source>
        <dbReference type="Proteomes" id="UP000242519"/>
    </source>
</evidence>
<organism evidence="2 3">
    <name type="scientific">Diplocarpon coronariae</name>
    <dbReference type="NCBI Taxonomy" id="2795749"/>
    <lineage>
        <taxon>Eukaryota</taxon>
        <taxon>Fungi</taxon>
        <taxon>Dikarya</taxon>
        <taxon>Ascomycota</taxon>
        <taxon>Pezizomycotina</taxon>
        <taxon>Leotiomycetes</taxon>
        <taxon>Helotiales</taxon>
        <taxon>Drepanopezizaceae</taxon>
        <taxon>Diplocarpon</taxon>
    </lineage>
</organism>
<dbReference type="EMBL" id="MZNU01000006">
    <property type="protein sequence ID" value="OWP07402.1"/>
    <property type="molecule type" value="Genomic_DNA"/>
</dbReference>
<name>A0A218ZHY2_9HELO</name>
<reference evidence="2 3" key="1">
    <citation type="submission" date="2017-04" db="EMBL/GenBank/DDBJ databases">
        <title>Draft genome sequence of Marssonina coronaria NL1: causal agent of apple blotch.</title>
        <authorList>
            <person name="Cheng Q."/>
        </authorList>
    </citation>
    <scope>NUCLEOTIDE SEQUENCE [LARGE SCALE GENOMIC DNA]</scope>
    <source>
        <strain evidence="2 3">NL1</strain>
    </source>
</reference>
<protein>
    <submittedName>
        <fullName evidence="2">Uncharacterized protein</fullName>
    </submittedName>
</protein>